<dbReference type="PANTHER" id="PTHR37984:SF5">
    <property type="entry name" value="PROTEIN NYNRIN-LIKE"/>
    <property type="match status" value="1"/>
</dbReference>
<dbReference type="GO" id="GO:0003676">
    <property type="term" value="F:nucleic acid binding"/>
    <property type="evidence" value="ECO:0007669"/>
    <property type="project" value="InterPro"/>
</dbReference>
<dbReference type="Pfam" id="PF17919">
    <property type="entry name" value="RT_RNaseH_2"/>
    <property type="match status" value="1"/>
</dbReference>
<dbReference type="Pfam" id="PF13456">
    <property type="entry name" value="RVT_3"/>
    <property type="match status" value="1"/>
</dbReference>
<dbReference type="Pfam" id="PF00385">
    <property type="entry name" value="Chromo"/>
    <property type="match status" value="1"/>
</dbReference>
<feature type="compositionally biased region" description="Polar residues" evidence="2">
    <location>
        <begin position="270"/>
        <end position="285"/>
    </location>
</feature>
<evidence type="ECO:0000259" key="5">
    <source>
        <dbReference type="PROSITE" id="PS50994"/>
    </source>
</evidence>
<dbReference type="Pfam" id="PF00078">
    <property type="entry name" value="RVT_1"/>
    <property type="match status" value="1"/>
</dbReference>
<dbReference type="CDD" id="cd01647">
    <property type="entry name" value="RT_LTR"/>
    <property type="match status" value="1"/>
</dbReference>
<evidence type="ECO:0000259" key="3">
    <source>
        <dbReference type="PROSITE" id="PS50013"/>
    </source>
</evidence>
<organism evidence="6 7">
    <name type="scientific">Phytophthora rubi</name>
    <dbReference type="NCBI Taxonomy" id="129364"/>
    <lineage>
        <taxon>Eukaryota</taxon>
        <taxon>Sar</taxon>
        <taxon>Stramenopiles</taxon>
        <taxon>Oomycota</taxon>
        <taxon>Peronosporomycetes</taxon>
        <taxon>Peronosporales</taxon>
        <taxon>Peronosporaceae</taxon>
        <taxon>Phytophthora</taxon>
    </lineage>
</organism>
<evidence type="ECO:0000259" key="4">
    <source>
        <dbReference type="PROSITE" id="PS50878"/>
    </source>
</evidence>
<dbReference type="Gene3D" id="3.10.10.10">
    <property type="entry name" value="HIV Type 1 Reverse Transcriptase, subunit A, domain 1"/>
    <property type="match status" value="1"/>
</dbReference>
<dbReference type="SUPFAM" id="SSF56672">
    <property type="entry name" value="DNA/RNA polymerases"/>
    <property type="match status" value="1"/>
</dbReference>
<feature type="domain" description="Chromo" evidence="3">
    <location>
        <begin position="1581"/>
        <end position="1643"/>
    </location>
</feature>
<feature type="domain" description="Reverse transcriptase" evidence="4">
    <location>
        <begin position="460"/>
        <end position="673"/>
    </location>
</feature>
<protein>
    <submittedName>
        <fullName evidence="6">Uncharacterized protein</fullName>
    </submittedName>
</protein>
<dbReference type="EMBL" id="QXFV01002046">
    <property type="protein sequence ID" value="KAE8993753.1"/>
    <property type="molecule type" value="Genomic_DNA"/>
</dbReference>
<dbReference type="Gene3D" id="3.30.420.10">
    <property type="entry name" value="Ribonuclease H-like superfamily/Ribonuclease H"/>
    <property type="match status" value="2"/>
</dbReference>
<evidence type="ECO:0000256" key="1">
    <source>
        <dbReference type="ARBA" id="ARBA00023268"/>
    </source>
</evidence>
<name>A0A6A3JQ62_9STRA</name>
<feature type="domain" description="Integrase catalytic" evidence="5">
    <location>
        <begin position="1255"/>
        <end position="1415"/>
    </location>
</feature>
<dbReference type="SMART" id="SM00298">
    <property type="entry name" value="CHROMO"/>
    <property type="match status" value="1"/>
</dbReference>
<dbReference type="Gene3D" id="2.40.50.40">
    <property type="match status" value="1"/>
</dbReference>
<accession>A0A6A3JQ62</accession>
<dbReference type="InterPro" id="IPR041577">
    <property type="entry name" value="RT_RNaseH_2"/>
</dbReference>
<feature type="compositionally biased region" description="Basic and acidic residues" evidence="2">
    <location>
        <begin position="310"/>
        <end position="319"/>
    </location>
</feature>
<dbReference type="SUPFAM" id="SSF53098">
    <property type="entry name" value="Ribonuclease H-like"/>
    <property type="match status" value="2"/>
</dbReference>
<dbReference type="InterPro" id="IPR012337">
    <property type="entry name" value="RNaseH-like_sf"/>
</dbReference>
<reference evidence="6 7" key="1">
    <citation type="submission" date="2018-09" db="EMBL/GenBank/DDBJ databases">
        <title>Genomic investigation of the strawberry pathogen Phytophthora fragariae indicates pathogenicity is determined by transcriptional variation in three key races.</title>
        <authorList>
            <person name="Adams T.M."/>
            <person name="Armitage A.D."/>
            <person name="Sobczyk M.K."/>
            <person name="Bates H.J."/>
            <person name="Dunwell J.M."/>
            <person name="Nellist C.F."/>
            <person name="Harrison R.J."/>
        </authorList>
    </citation>
    <scope>NUCLEOTIDE SEQUENCE [LARGE SCALE GENOMIC DNA]</scope>
    <source>
        <strain evidence="6 7">SCRP249</strain>
    </source>
</reference>
<dbReference type="InterPro" id="IPR050951">
    <property type="entry name" value="Retrovirus_Pol_polyprotein"/>
</dbReference>
<dbReference type="Proteomes" id="UP000429607">
    <property type="component" value="Unassembled WGS sequence"/>
</dbReference>
<dbReference type="Pfam" id="PF17921">
    <property type="entry name" value="Integrase_H2C2"/>
    <property type="match status" value="1"/>
</dbReference>
<sequence length="1649" mass="187030">MGCYVDRSQSQDCVGIGDTVYSTAGRTRIKITLAGYLVYLFDIWVGDLSGQEAILGMDFMVPAGIRLDLADGSLCLPDEVRIQLSGRRQLYNDKARIVRLDQHLQIDVVDSMEVPMRRQTTDQDSLWVTRGDRWVPTVSRGPGKRLYLTITNIGERKLIRQGDERIAMWLAGDRVPRLQGFVTAGSRRYLEWQNLALQATTDAKVSEKYRHPEQPDLPAVERPTYPTPRAILRKSNPGSDQRLRSGEQRFVLPVQVAVGLPDPEAEVGDSTPTPQNGDLESTTSPDLGGQRVDVAVDESESQSMMGATSDSKEGRKEVEEPTPEATPSDPTPGGTTAEVAVPVEDEQVCYHEGGDLRAEEVESGMAVLPEVTQSTEDVTIEDIQVGDPTVNSAEEINRLRRLIWRRRHLLIGKGNALPPAARGIVCDIDVGGAKPIAQRVRKVAPQFREKLSDLIKGLLGARIINMSTSPWASPIVVIIKKNGVDIRLCIDYRLVNSLTRLMIYPMRLINDLLEDLDKVLWYCSLDMASGFWVVTMTDRARAISAFITPFGLFEWNRMPFGLKNAPQIYQRMLDNALYGFARISRLEGDPALKQLDPETSPDLIPSEPKDDGKKSVLGRRSYIDDILITAESWDHLCSRVEGLLDVCHEWNLSISVVKSFWGKDRVEYLGHKVSSHGLEANPKDLSALTDLPFPGSLRAMQSFLGSLNYYSKFIEDYAIYAAVLYELREVDFAAMSKPETRSRIQSLAAAVGDDIEETGESAEADLRRIRAQKSFSKLKEKVASTPILRHFRPELQPVVVVYANDWAISAALMQEHDDMFHPVMFASRTLKSNELNYGIVEKEVLALLRVLDLGHNLLVGREIKVLARYSTLAWLFRSSGLQGRLGQWAALLSPWTLEIVKCTKGEDEILGAIAATITPRAEVDQALIAIAPRKEPRRKIQTPIPTVYPGESLWVVSFDASARVKRGGGAYSAILWKLPEWTVVRARSEYADGLTVNEAEYRGLLLCMDLLEGESQQRRVVCGDSNLVIRQVRGEIDCKAPGLTLLRRKALHRLLAWPDHELLHVKRDWNGSADSLAEEHPSAKVSPVATRTTGDSRSRPAVLQEEVVRDLRIGRIKQAQDEEVWIAGLKKYLLGAVHDLIPEDVKSYNTVGSDYEVDLDGLLFYCPPAKRTTEERDGLMRLVIPETLQQDVLHHYHSSLEGGHQGIGRTYQRIRDHFHWRELYRSVQRYVGECVDCETGKGRPTLQGESPGNIQATYPFQIIAMDHIPSLPKLHKGNTELLIWVDLFTGYVIAKASASRTAQTIAESYEECVFRRFGASEVIRHDREPGFMADFFRSFNKILGQRQRATMAYRPQANGTAERMVQTTTRALKMYVQELDQRDWDEYAERLTFAINTAQDRIRGETPFYLVHGWDARSTLEATLPVGSTARRDREPRRWRYQIQRYYQQARSQVGERIREAISHRATRHNEEVRPHEIEIRSQVWLYLDRVKEGYARKLAHLWHGPFRVTEKIGEYAVKIETAGTEYRLFPVVHISKLKLVRTFPDRPTARLLDERSERVDLDEALLPEDSWIRGLDEDEYEVEKIADMRTGKRTRYGRIYREFLVHWRGYEDPTWVDEADLNCGALLHEFLRNHTSRNRFGVMQSHEE</sequence>
<dbReference type="InterPro" id="IPR016197">
    <property type="entry name" value="Chromo-like_dom_sf"/>
</dbReference>
<dbReference type="InterPro" id="IPR041588">
    <property type="entry name" value="Integrase_H2C2"/>
</dbReference>
<gene>
    <name evidence="6" type="ORF">PR001_g20585</name>
</gene>
<dbReference type="GO" id="GO:0015074">
    <property type="term" value="P:DNA integration"/>
    <property type="evidence" value="ECO:0007669"/>
    <property type="project" value="InterPro"/>
</dbReference>
<dbReference type="InterPro" id="IPR043128">
    <property type="entry name" value="Rev_trsase/Diguanyl_cyclase"/>
</dbReference>
<feature type="region of interest" description="Disordered" evidence="2">
    <location>
        <begin position="1076"/>
        <end position="1097"/>
    </location>
</feature>
<dbReference type="PROSITE" id="PS50994">
    <property type="entry name" value="INTEGRASE"/>
    <property type="match status" value="1"/>
</dbReference>
<proteinExistence type="predicted"/>
<dbReference type="PROSITE" id="PS50878">
    <property type="entry name" value="RT_POL"/>
    <property type="match status" value="1"/>
</dbReference>
<dbReference type="InterPro" id="IPR036397">
    <property type="entry name" value="RNaseH_sf"/>
</dbReference>
<evidence type="ECO:0000256" key="2">
    <source>
        <dbReference type="SAM" id="MobiDB-lite"/>
    </source>
</evidence>
<dbReference type="PANTHER" id="PTHR37984">
    <property type="entry name" value="PROTEIN CBG26694"/>
    <property type="match status" value="1"/>
</dbReference>
<dbReference type="InterPro" id="IPR043502">
    <property type="entry name" value="DNA/RNA_pol_sf"/>
</dbReference>
<dbReference type="Gene3D" id="3.30.70.270">
    <property type="match status" value="2"/>
</dbReference>
<dbReference type="InterPro" id="IPR002156">
    <property type="entry name" value="RNaseH_domain"/>
</dbReference>
<keyword evidence="1" id="KW-0511">Multifunctional enzyme</keyword>
<dbReference type="Gene3D" id="1.10.340.70">
    <property type="match status" value="1"/>
</dbReference>
<feature type="compositionally biased region" description="Basic and acidic residues" evidence="2">
    <location>
        <begin position="204"/>
        <end position="214"/>
    </location>
</feature>
<dbReference type="InterPro" id="IPR001584">
    <property type="entry name" value="Integrase_cat-core"/>
</dbReference>
<dbReference type="SUPFAM" id="SSF54160">
    <property type="entry name" value="Chromo domain-like"/>
    <property type="match status" value="1"/>
</dbReference>
<feature type="region of interest" description="Disordered" evidence="2">
    <location>
        <begin position="201"/>
        <end position="247"/>
    </location>
</feature>
<dbReference type="FunFam" id="1.10.340.70:FF:000001">
    <property type="entry name" value="Retrovirus-related Pol polyprotein from transposon gypsy-like Protein"/>
    <property type="match status" value="1"/>
</dbReference>
<feature type="region of interest" description="Disordered" evidence="2">
    <location>
        <begin position="262"/>
        <end position="337"/>
    </location>
</feature>
<dbReference type="GO" id="GO:0004523">
    <property type="term" value="F:RNA-DNA hybrid ribonuclease activity"/>
    <property type="evidence" value="ECO:0007669"/>
    <property type="project" value="InterPro"/>
</dbReference>
<comment type="caution">
    <text evidence="6">The sequence shown here is derived from an EMBL/GenBank/DDBJ whole genome shotgun (WGS) entry which is preliminary data.</text>
</comment>
<dbReference type="InterPro" id="IPR000953">
    <property type="entry name" value="Chromo/chromo_shadow_dom"/>
</dbReference>
<dbReference type="PROSITE" id="PS50013">
    <property type="entry name" value="CHROMO_2"/>
    <property type="match status" value="1"/>
</dbReference>
<evidence type="ECO:0000313" key="6">
    <source>
        <dbReference type="EMBL" id="KAE8993753.1"/>
    </source>
</evidence>
<dbReference type="InterPro" id="IPR000477">
    <property type="entry name" value="RT_dom"/>
</dbReference>
<dbReference type="CDD" id="cd00024">
    <property type="entry name" value="CD_CSD"/>
    <property type="match status" value="1"/>
</dbReference>
<evidence type="ECO:0000313" key="7">
    <source>
        <dbReference type="Proteomes" id="UP000429607"/>
    </source>
</evidence>
<dbReference type="CDD" id="cd09279">
    <property type="entry name" value="RNase_HI_like"/>
    <property type="match status" value="1"/>
</dbReference>
<dbReference type="InterPro" id="IPR023780">
    <property type="entry name" value="Chromo_domain"/>
</dbReference>